<evidence type="ECO:0000256" key="3">
    <source>
        <dbReference type="PROSITE-ProRule" id="PRU00339"/>
    </source>
</evidence>
<dbReference type="PANTHER" id="PTHR45641:SF19">
    <property type="entry name" value="NEPHROCYSTIN-3"/>
    <property type="match status" value="1"/>
</dbReference>
<evidence type="ECO:0008006" key="6">
    <source>
        <dbReference type="Google" id="ProtNLM"/>
    </source>
</evidence>
<sequence length="110" mass="12460">MSYNNIGNVHADMGNNPEALSSYEKALEIQQQSLPPGHPNLAASYNNIGTVYDNMGIYTKARTFYEHAIQIGQQSLPTNHPNLQQWKNNLELVKKQIINCTVVKFLMRNN</sequence>
<comment type="caution">
    <text evidence="4">The sequence shown here is derived from an EMBL/GenBank/DDBJ whole genome shotgun (WGS) entry which is preliminary data.</text>
</comment>
<dbReference type="PROSITE" id="PS50005">
    <property type="entry name" value="TPR"/>
    <property type="match status" value="1"/>
</dbReference>
<reference evidence="4" key="1">
    <citation type="submission" date="2021-02" db="EMBL/GenBank/DDBJ databases">
        <authorList>
            <person name="Nowell W R."/>
        </authorList>
    </citation>
    <scope>NUCLEOTIDE SEQUENCE</scope>
</reference>
<name>A0A814WDA3_9BILA</name>
<dbReference type="Pfam" id="PF13424">
    <property type="entry name" value="TPR_12"/>
    <property type="match status" value="1"/>
</dbReference>
<dbReference type="InterPro" id="IPR011990">
    <property type="entry name" value="TPR-like_helical_dom_sf"/>
</dbReference>
<evidence type="ECO:0000256" key="1">
    <source>
        <dbReference type="ARBA" id="ARBA00022737"/>
    </source>
</evidence>
<evidence type="ECO:0000256" key="2">
    <source>
        <dbReference type="ARBA" id="ARBA00022803"/>
    </source>
</evidence>
<dbReference type="Gene3D" id="1.25.40.10">
    <property type="entry name" value="Tetratricopeptide repeat domain"/>
    <property type="match status" value="1"/>
</dbReference>
<keyword evidence="2 3" id="KW-0802">TPR repeat</keyword>
<dbReference type="EMBL" id="CAJNOG010000365">
    <property type="protein sequence ID" value="CAF1200714.1"/>
    <property type="molecule type" value="Genomic_DNA"/>
</dbReference>
<evidence type="ECO:0000313" key="5">
    <source>
        <dbReference type="Proteomes" id="UP000663845"/>
    </source>
</evidence>
<proteinExistence type="predicted"/>
<gene>
    <name evidence="4" type="ORF">JYZ213_LOCUS26890</name>
</gene>
<evidence type="ECO:0000313" key="4">
    <source>
        <dbReference type="EMBL" id="CAF1200714.1"/>
    </source>
</evidence>
<dbReference type="SUPFAM" id="SSF48452">
    <property type="entry name" value="TPR-like"/>
    <property type="match status" value="1"/>
</dbReference>
<dbReference type="PANTHER" id="PTHR45641">
    <property type="entry name" value="TETRATRICOPEPTIDE REPEAT PROTEIN (AFU_ORTHOLOGUE AFUA_6G03870)"/>
    <property type="match status" value="1"/>
</dbReference>
<accession>A0A814WDA3</accession>
<dbReference type="SMART" id="SM00028">
    <property type="entry name" value="TPR"/>
    <property type="match status" value="2"/>
</dbReference>
<dbReference type="InterPro" id="IPR019734">
    <property type="entry name" value="TPR_rpt"/>
</dbReference>
<feature type="repeat" description="TPR" evidence="3">
    <location>
        <begin position="42"/>
        <end position="75"/>
    </location>
</feature>
<keyword evidence="1" id="KW-0677">Repeat</keyword>
<protein>
    <recommendedName>
        <fullName evidence="6">Kinesin light chain</fullName>
    </recommendedName>
</protein>
<dbReference type="AlphaFoldDB" id="A0A814WDA3"/>
<organism evidence="4 5">
    <name type="scientific">Adineta steineri</name>
    <dbReference type="NCBI Taxonomy" id="433720"/>
    <lineage>
        <taxon>Eukaryota</taxon>
        <taxon>Metazoa</taxon>
        <taxon>Spiralia</taxon>
        <taxon>Gnathifera</taxon>
        <taxon>Rotifera</taxon>
        <taxon>Eurotatoria</taxon>
        <taxon>Bdelloidea</taxon>
        <taxon>Adinetida</taxon>
        <taxon>Adinetidae</taxon>
        <taxon>Adineta</taxon>
    </lineage>
</organism>
<dbReference type="Proteomes" id="UP000663845">
    <property type="component" value="Unassembled WGS sequence"/>
</dbReference>